<proteinExistence type="predicted"/>
<dbReference type="Pfam" id="PF20557">
    <property type="entry name" value="DnaT_2"/>
    <property type="match status" value="1"/>
</dbReference>
<name>A0A6M3LK78_9ZZZZ</name>
<evidence type="ECO:0000313" key="2">
    <source>
        <dbReference type="EMBL" id="QJA93451.1"/>
    </source>
</evidence>
<dbReference type="AlphaFoldDB" id="A0A6M3LK78"/>
<dbReference type="EMBL" id="MT143150">
    <property type="protein sequence ID" value="QJA93451.1"/>
    <property type="molecule type" value="Genomic_DNA"/>
</dbReference>
<feature type="domain" description="Putative DnaT-like" evidence="1">
    <location>
        <begin position="1"/>
        <end position="166"/>
    </location>
</feature>
<protein>
    <submittedName>
        <fullName evidence="2">Putative structural protein</fullName>
    </submittedName>
</protein>
<organism evidence="2">
    <name type="scientific">viral metagenome</name>
    <dbReference type="NCBI Taxonomy" id="1070528"/>
    <lineage>
        <taxon>unclassified sequences</taxon>
        <taxon>metagenomes</taxon>
        <taxon>organismal metagenomes</taxon>
    </lineage>
</organism>
<reference evidence="2" key="1">
    <citation type="submission" date="2020-03" db="EMBL/GenBank/DDBJ databases">
        <title>The deep terrestrial virosphere.</title>
        <authorList>
            <person name="Holmfeldt K."/>
            <person name="Nilsson E."/>
            <person name="Simone D."/>
            <person name="Lopez-Fernandez M."/>
            <person name="Wu X."/>
            <person name="de Brujin I."/>
            <person name="Lundin D."/>
            <person name="Andersson A."/>
            <person name="Bertilsson S."/>
            <person name="Dopson M."/>
        </authorList>
    </citation>
    <scope>NUCLEOTIDE SEQUENCE</scope>
    <source>
        <strain evidence="2">MM415B04217</strain>
    </source>
</reference>
<accession>A0A6M3LK78</accession>
<dbReference type="InterPro" id="IPR046787">
    <property type="entry name" value="DnaT_2"/>
</dbReference>
<evidence type="ECO:0000259" key="1">
    <source>
        <dbReference type="Pfam" id="PF20557"/>
    </source>
</evidence>
<gene>
    <name evidence="2" type="ORF">MM415B04217_0003</name>
</gene>
<sequence length="167" mass="18299">MSIVVEDGTGLATAESYISVADASTYFTARGNTTWDAIATDALREAYLRQATEYMISTYRRRWQGVRLDEDQALDWPRDGVVVDSWEVDNDSVPTIIERACAELALKASSAELQPDLTQGVLSEQVGVIKVEYDRNSPQATRFKAIEAMLAPFLKSGGGASMGLIRS</sequence>